<evidence type="ECO:0000256" key="11">
    <source>
        <dbReference type="ARBA" id="ARBA00024615"/>
    </source>
</evidence>
<dbReference type="EMBL" id="LT598456">
    <property type="protein sequence ID" value="SCU79396.1"/>
    <property type="molecule type" value="Genomic_DNA"/>
</dbReference>
<dbReference type="GO" id="GO:0032258">
    <property type="term" value="P:cytoplasm to vacuole targeting by the Cvt pathway"/>
    <property type="evidence" value="ECO:0007669"/>
    <property type="project" value="EnsemblFungi"/>
</dbReference>
<dbReference type="GO" id="GO:0120013">
    <property type="term" value="F:lipid transfer activity"/>
    <property type="evidence" value="ECO:0007669"/>
    <property type="project" value="EnsemblFungi"/>
</dbReference>
<evidence type="ECO:0000256" key="8">
    <source>
        <dbReference type="ARBA" id="ARBA00023055"/>
    </source>
</evidence>
<dbReference type="GO" id="GO:0005789">
    <property type="term" value="C:endoplasmic reticulum membrane"/>
    <property type="evidence" value="ECO:0007669"/>
    <property type="project" value="UniProtKB-SubCell"/>
</dbReference>
<dbReference type="PANTHER" id="PTHR13190">
    <property type="entry name" value="AUTOPHAGY-RELATED 2, ISOFORM A"/>
    <property type="match status" value="1"/>
</dbReference>
<dbReference type="GO" id="GO:0061908">
    <property type="term" value="C:phagophore"/>
    <property type="evidence" value="ECO:0007669"/>
    <property type="project" value="EnsemblFungi"/>
</dbReference>
<dbReference type="InterPro" id="IPR026849">
    <property type="entry name" value="ATG2"/>
</dbReference>
<comment type="subcellular location">
    <subcellularLocation>
        <location evidence="1">Endoplasmic reticulum membrane</location>
        <topology evidence="1">Peripheral membrane protein</topology>
    </subcellularLocation>
    <subcellularLocation>
        <location evidence="2">Preautophagosomal structure membrane</location>
        <topology evidence="2">Peripheral membrane protein</topology>
    </subcellularLocation>
</comment>
<comment type="catalytic activity">
    <reaction evidence="12">
        <text>a 1,2-diacyl-sn-glycero-3-phosphocholine(in) = a 1,2-diacyl-sn-glycero-3-phosphocholine(out)</text>
        <dbReference type="Rhea" id="RHEA:38571"/>
        <dbReference type="ChEBI" id="CHEBI:57643"/>
    </reaction>
</comment>
<evidence type="ECO:0000313" key="14">
    <source>
        <dbReference type="EMBL" id="SCU79396.1"/>
    </source>
</evidence>
<comment type="catalytic activity">
    <reaction evidence="10">
        <text>a 1,2-diacyl-sn-glycero-3-phospho-L-serine(in) = a 1,2-diacyl-sn-glycero-3-phospho-L-serine(out)</text>
        <dbReference type="Rhea" id="RHEA:38663"/>
        <dbReference type="ChEBI" id="CHEBI:57262"/>
    </reaction>
</comment>
<dbReference type="GO" id="GO:0061723">
    <property type="term" value="P:glycophagy"/>
    <property type="evidence" value="ECO:0007669"/>
    <property type="project" value="TreeGrafter"/>
</dbReference>
<keyword evidence="5" id="KW-0813">Transport</keyword>
<evidence type="ECO:0000256" key="3">
    <source>
        <dbReference type="ARBA" id="ARBA00009714"/>
    </source>
</evidence>
<evidence type="ECO:0000256" key="6">
    <source>
        <dbReference type="ARBA" id="ARBA00022824"/>
    </source>
</evidence>
<comment type="catalytic activity">
    <reaction evidence="11">
        <text>a 1,2-diacyl-sn-glycero-3-phosphoethanolamine(in) = a 1,2-diacyl-sn-glycero-3-phosphoethanolamine(out)</text>
        <dbReference type="Rhea" id="RHEA:38895"/>
        <dbReference type="ChEBI" id="CHEBI:64612"/>
    </reaction>
</comment>
<keyword evidence="6" id="KW-0256">Endoplasmic reticulum</keyword>
<evidence type="ECO:0000256" key="5">
    <source>
        <dbReference type="ARBA" id="ARBA00022448"/>
    </source>
</evidence>
<dbReference type="PANTHER" id="PTHR13190:SF1">
    <property type="entry name" value="AUTOPHAGY-RELATED 2, ISOFORM A"/>
    <property type="match status" value="1"/>
</dbReference>
<dbReference type="GO" id="GO:0032266">
    <property type="term" value="F:phosphatidylinositol-3-phosphate binding"/>
    <property type="evidence" value="ECO:0007669"/>
    <property type="project" value="EnsemblFungi"/>
</dbReference>
<keyword evidence="9" id="KW-0472">Membrane</keyword>
<evidence type="ECO:0000256" key="2">
    <source>
        <dbReference type="ARBA" id="ARBA00004623"/>
    </source>
</evidence>
<protein>
    <recommendedName>
        <fullName evidence="4">Autophagy-related protein 2</fullName>
    </recommendedName>
</protein>
<comment type="similarity">
    <text evidence="3">Belongs to the ATG2 family.</text>
</comment>
<dbReference type="GO" id="GO:0000422">
    <property type="term" value="P:autophagy of mitochondrion"/>
    <property type="evidence" value="ECO:0007669"/>
    <property type="project" value="EnsemblFungi"/>
</dbReference>
<sequence>MPSWFTQNLQRRLLLYFLQKVSLFSQVDISALDVSLGSSSNFTFHDLDLDVENIEIPDISVRSGFLKQLELRLTVSGGLNVEGSGVSFVVKPNLSKAADAHAASFSLSKTVYDLTSSVMQLDGGKDNVFEEESAADETNSELDSQSQDSGGTGSPSVLQAMRNKAIGVILSKLSIILRDVSFKFVFAQNTILELKLEEVICISSSDTREVKISGIRLCTTQNAEKSDEEGINPNPDSPLSDSLLYSKGEATSLYMSAIQSMQETDDKSGIDFQGKDILDINFVHVSFEGFTSIEDITLKNAVVEFDMCKLDIAALLTLSDPILLPIIHFIIDRTKESNHNRATQTPQHLQNYKRFREEQDLHDELQFSRLIGSQLILILSDVLELTIEEICISANGSELLGITVSDIGITHNGSNIFTAVEQRDVPLIESSFDLSENHITTKINKPLLLRLNSDTLFDIINSSYNVSKCLESWNQSISKKGKKGKAATTSLKIALTSSPLEVEMEVSDQVLRMVLCEYSFSLPSQVFKTQMISFEIESKGEYTQLMKVSNIDVKRLSYPAQHEAFNHCFDEVMVCSKLDASIECLEFSVPVEVVENVVSQMMPIFEQISILAAVHGSTKGTRQKSQRHMRRSVRIMGTSSIISKHSSAVYCFLHIGNVEGYITKFLESAFGNIWCNLGPCSLYINEDKTFTIYAKDFGLTRQQGNQSEILVEALQPSQPSKPVLTVHKKLTGKVCCAFRSIAFHYNARWLDLFQHEGNESSLKESKIIDKEVENKFLEFKFTECAIRLSPYRLKTQLLFILGKCALEIGIPQLNAKGTLRSISILLIDDTANFRNVPIPGALDLHSFYTESGFANIGKLDKSQFDVSKRSSGLHVGFQMGTVSLSLCADSIQALTQTFLDLGIPLTFADDKKYMTKIPQVEVFQEVDNEFFTKHKFQSKPSNGGNEVILTLDDFIDRAPAETKYMERATTVRSQNSEHGGQITLAAQDNYFTDKKDSPGPQTRANDSIISIEIELTLELATLKLYDGYDWMYTRKSISDLLNQIETVLIKQKPAQTQPLKASVFDSIYLFAGVDTDADTLRQQINQDLQSEPNISFKSSSKKPKLRPSKTFKATIELSNLKSTVLRYNVDDPTESTSDMSTDILNEVELSVENFEVIDNVPTSTWNKLATFWREEPRARGSDMLSVSIKTVKPIDFLAATELIMDVKVLPLRLHIDQDTLDFLTRFFEFKDSRFELIDEYPDFVYIQKLEVGAVNIKMDYKPKTVDYSGLKSGHTSEFMNFFILEGSKLKLRHVVVYGVNGFPELNKILNGIWMPDITGHQLKGILSGVAPMKTAVTLGSGVKALITTPLKEYKRDQNLGRGVQKGTQVFIKITSGEFIRLGVKLASGTQAVLENAEELMGGIGSQGRGFNHKDFEVDVVSEQTFKQYEKLVGGRNPIKSEEELEALIVEPGATEKDAPRIFSLYADQPTSLKQGLKEARGSFGNNVQLAYDAVRKAQREIRETNNVHGTASSLARVVPVALLRPIIGATEALSKALQGISNGIDDEQLAMLQDKYKSRS</sequence>
<evidence type="ECO:0000256" key="13">
    <source>
        <dbReference type="SAM" id="MobiDB-lite"/>
    </source>
</evidence>
<dbReference type="GO" id="GO:0061709">
    <property type="term" value="P:reticulophagy"/>
    <property type="evidence" value="ECO:0007669"/>
    <property type="project" value="EnsemblFungi"/>
</dbReference>
<organism evidence="14 15">
    <name type="scientific">Lachancea dasiensis</name>
    <dbReference type="NCBI Taxonomy" id="1072105"/>
    <lineage>
        <taxon>Eukaryota</taxon>
        <taxon>Fungi</taxon>
        <taxon>Dikarya</taxon>
        <taxon>Ascomycota</taxon>
        <taxon>Saccharomycotina</taxon>
        <taxon>Saccharomycetes</taxon>
        <taxon>Saccharomycetales</taxon>
        <taxon>Saccharomycetaceae</taxon>
        <taxon>Lachancea</taxon>
    </lineage>
</organism>
<dbReference type="GO" id="GO:0034727">
    <property type="term" value="P:piecemeal microautophagy of the nucleus"/>
    <property type="evidence" value="ECO:0007669"/>
    <property type="project" value="EnsemblFungi"/>
</dbReference>
<keyword evidence="7" id="KW-0072">Autophagy</keyword>
<dbReference type="GO" id="GO:0000045">
    <property type="term" value="P:autophagosome assembly"/>
    <property type="evidence" value="ECO:0007669"/>
    <property type="project" value="EnsemblFungi"/>
</dbReference>
<dbReference type="Proteomes" id="UP000190274">
    <property type="component" value="Chromosome B"/>
</dbReference>
<feature type="region of interest" description="Disordered" evidence="13">
    <location>
        <begin position="132"/>
        <end position="156"/>
    </location>
</feature>
<proteinExistence type="inferred from homology"/>
<dbReference type="GO" id="GO:0097632">
    <property type="term" value="C:extrinsic component of phagophore assembly site membrane"/>
    <property type="evidence" value="ECO:0007669"/>
    <property type="project" value="EnsemblFungi"/>
</dbReference>
<evidence type="ECO:0000256" key="1">
    <source>
        <dbReference type="ARBA" id="ARBA00004406"/>
    </source>
</evidence>
<gene>
    <name evidence="14" type="ORF">LADA_0B00364G</name>
</gene>
<reference evidence="15" key="1">
    <citation type="submission" date="2016-03" db="EMBL/GenBank/DDBJ databases">
        <authorList>
            <person name="Devillers H."/>
        </authorList>
    </citation>
    <scope>NUCLEOTIDE SEQUENCE [LARGE SCALE GENOMIC DNA]</scope>
</reference>
<keyword evidence="8" id="KW-0445">Lipid transport</keyword>
<dbReference type="GO" id="GO:0043495">
    <property type="term" value="F:protein-membrane adaptor activity"/>
    <property type="evidence" value="ECO:0007669"/>
    <property type="project" value="TreeGrafter"/>
</dbReference>
<evidence type="ECO:0000256" key="4">
    <source>
        <dbReference type="ARBA" id="ARBA00018070"/>
    </source>
</evidence>
<dbReference type="STRING" id="1266660.A0A1G4IRD7"/>
<dbReference type="Pfam" id="PF13329">
    <property type="entry name" value="ATG2_CAD"/>
    <property type="match status" value="1"/>
</dbReference>
<accession>A0A1G4IRD7</accession>
<evidence type="ECO:0000256" key="12">
    <source>
        <dbReference type="ARBA" id="ARBA00024631"/>
    </source>
</evidence>
<dbReference type="GO" id="GO:0000425">
    <property type="term" value="P:pexophagy"/>
    <property type="evidence" value="ECO:0007669"/>
    <property type="project" value="EnsemblFungi"/>
</dbReference>
<keyword evidence="15" id="KW-1185">Reference proteome</keyword>
<evidence type="ECO:0000256" key="9">
    <source>
        <dbReference type="ARBA" id="ARBA00023136"/>
    </source>
</evidence>
<evidence type="ECO:0000256" key="10">
    <source>
        <dbReference type="ARBA" id="ARBA00024479"/>
    </source>
</evidence>
<evidence type="ECO:0000313" key="15">
    <source>
        <dbReference type="Proteomes" id="UP000190274"/>
    </source>
</evidence>
<dbReference type="OrthoDB" id="18982at2759"/>
<name>A0A1G4IRD7_9SACH</name>
<evidence type="ECO:0000256" key="7">
    <source>
        <dbReference type="ARBA" id="ARBA00023006"/>
    </source>
</evidence>
<dbReference type="GO" id="GO:0032991">
    <property type="term" value="C:protein-containing complex"/>
    <property type="evidence" value="ECO:0007669"/>
    <property type="project" value="EnsemblFungi"/>
</dbReference>